<protein>
    <recommendedName>
        <fullName evidence="4">C2H2-type domain-containing protein</fullName>
    </recommendedName>
</protein>
<accession>A0AAD5RFM7</accession>
<keyword evidence="3" id="KW-1185">Reference proteome</keyword>
<name>A0AAD5RFM7_9PEZI</name>
<dbReference type="EMBL" id="JAKWBI020001314">
    <property type="protein sequence ID" value="KAJ2890896.1"/>
    <property type="molecule type" value="Genomic_DNA"/>
</dbReference>
<evidence type="ECO:0000313" key="3">
    <source>
        <dbReference type="Proteomes" id="UP001201980"/>
    </source>
</evidence>
<feature type="region of interest" description="Disordered" evidence="1">
    <location>
        <begin position="472"/>
        <end position="560"/>
    </location>
</feature>
<organism evidence="2 3">
    <name type="scientific">Zalerion maritima</name>
    <dbReference type="NCBI Taxonomy" id="339359"/>
    <lineage>
        <taxon>Eukaryota</taxon>
        <taxon>Fungi</taxon>
        <taxon>Dikarya</taxon>
        <taxon>Ascomycota</taxon>
        <taxon>Pezizomycotina</taxon>
        <taxon>Sordariomycetes</taxon>
        <taxon>Lulworthiomycetidae</taxon>
        <taxon>Lulworthiales</taxon>
        <taxon>Lulworthiaceae</taxon>
        <taxon>Zalerion</taxon>
    </lineage>
</organism>
<gene>
    <name evidence="2" type="ORF">MKZ38_001225</name>
</gene>
<feature type="compositionally biased region" description="Basic and acidic residues" evidence="1">
    <location>
        <begin position="551"/>
        <end position="560"/>
    </location>
</feature>
<sequence length="560" mass="61141">MGSSTIHAYSAGPPTGLPCPATSTMTWGLPLCGLLALNLTTVCAVRLYAGNICQQRAKNSHSSAPAGPVPSSILPTRPRDNANRHEDPAGPAPGGHSLLYTKSAGVPQATVSRAFNVHICVLLLTALCISSASHPCPTNNIPGEGSYQGSRGDYLQHSGRGGGGSRRSQRGASNGGNRERQSRRNGQQQGNAASLRAGDGRSDAGAPRGWWVCPFFRLNPRTHFACLFKTSRTITHLQQHIERCHCISNYCPDCWSVFQDEPSWNAHFQSGPCPEPPGLGNRPDSFTEAEFQRKFRALPFPDTQDGWDRIWRIVMQVLARDTRGRPSSRPALIYDTWTEFWDALWDFAITPFRQRMVIDLASHQFAGEIVDKFLHCFFLFVRNLPDSLHLAEEAPPARRDPPVADNLTFSYMGGSFVPPESNAHVPNERSFLADAPWVGLDRSQMQSDASPSHVGTFDQFQDRFRTASPSSWLEVSGSAGNSGLANHAAPASRTSNGAYSLLSPPPYANSEAHRVGNPSYTSRSYSHLGSSLPPGPNDQNDQNGQDFPNGQHHEDGHQQQ</sequence>
<feature type="compositionally biased region" description="Basic and acidic residues" evidence="1">
    <location>
        <begin position="77"/>
        <end position="88"/>
    </location>
</feature>
<feature type="region of interest" description="Disordered" evidence="1">
    <location>
        <begin position="143"/>
        <end position="204"/>
    </location>
</feature>
<evidence type="ECO:0000313" key="2">
    <source>
        <dbReference type="EMBL" id="KAJ2890896.1"/>
    </source>
</evidence>
<reference evidence="2" key="1">
    <citation type="submission" date="2022-07" db="EMBL/GenBank/DDBJ databases">
        <title>Draft genome sequence of Zalerion maritima ATCC 34329, a (micro)plastics degrading marine fungus.</title>
        <authorList>
            <person name="Paco A."/>
            <person name="Goncalves M.F.M."/>
            <person name="Rocha-Santos T.A.P."/>
            <person name="Alves A."/>
        </authorList>
    </citation>
    <scope>NUCLEOTIDE SEQUENCE</scope>
    <source>
        <strain evidence="2">ATCC 34329</strain>
    </source>
</reference>
<feature type="compositionally biased region" description="Polar residues" evidence="1">
    <location>
        <begin position="518"/>
        <end position="529"/>
    </location>
</feature>
<feature type="compositionally biased region" description="Polar residues" evidence="1">
    <location>
        <begin position="472"/>
        <end position="484"/>
    </location>
</feature>
<proteinExistence type="predicted"/>
<comment type="caution">
    <text evidence="2">The sequence shown here is derived from an EMBL/GenBank/DDBJ whole genome shotgun (WGS) entry which is preliminary data.</text>
</comment>
<feature type="region of interest" description="Disordered" evidence="1">
    <location>
        <begin position="59"/>
        <end position="98"/>
    </location>
</feature>
<evidence type="ECO:0000256" key="1">
    <source>
        <dbReference type="SAM" id="MobiDB-lite"/>
    </source>
</evidence>
<evidence type="ECO:0008006" key="4">
    <source>
        <dbReference type="Google" id="ProtNLM"/>
    </source>
</evidence>
<dbReference type="Proteomes" id="UP001201980">
    <property type="component" value="Unassembled WGS sequence"/>
</dbReference>
<feature type="compositionally biased region" description="Polar residues" evidence="1">
    <location>
        <begin position="537"/>
        <end position="548"/>
    </location>
</feature>
<dbReference type="AlphaFoldDB" id="A0AAD5RFM7"/>